<sequence>MTPTLGGVIAFGVPILLFVAGWIAVLVSG</sequence>
<keyword evidence="1" id="KW-1133">Transmembrane helix</keyword>
<name>A0A251XHJ6_CLAMM</name>
<dbReference type="AlphaFoldDB" id="A0A251XHJ6"/>
<evidence type="ECO:0000313" key="2">
    <source>
        <dbReference type="EMBL" id="OUE02489.1"/>
    </source>
</evidence>
<feature type="transmembrane region" description="Helical" evidence="1">
    <location>
        <begin position="6"/>
        <end position="27"/>
    </location>
</feature>
<evidence type="ECO:0000313" key="3">
    <source>
        <dbReference type="Proteomes" id="UP000195062"/>
    </source>
</evidence>
<evidence type="ECO:0000256" key="1">
    <source>
        <dbReference type="SAM" id="Phobius"/>
    </source>
</evidence>
<keyword evidence="1" id="KW-0812">Transmembrane</keyword>
<organism evidence="2 3">
    <name type="scientific">Clavibacter michiganensis subsp. michiganensis</name>
    <dbReference type="NCBI Taxonomy" id="33013"/>
    <lineage>
        <taxon>Bacteria</taxon>
        <taxon>Bacillati</taxon>
        <taxon>Actinomycetota</taxon>
        <taxon>Actinomycetes</taxon>
        <taxon>Micrococcales</taxon>
        <taxon>Microbacteriaceae</taxon>
        <taxon>Clavibacter</taxon>
    </lineage>
</organism>
<comment type="caution">
    <text evidence="2">The sequence shown here is derived from an EMBL/GenBank/DDBJ whole genome shotgun (WGS) entry which is preliminary data.</text>
</comment>
<reference evidence="2 3" key="1">
    <citation type="submission" date="2016-08" db="EMBL/GenBank/DDBJ databases">
        <title>Genome sequence of Clavibacter michiganensis subsp. michiganensis strain CASJ007.</title>
        <authorList>
            <person name="Thapa S.P."/>
            <person name="Coaker G."/>
        </authorList>
    </citation>
    <scope>NUCLEOTIDE SEQUENCE [LARGE SCALE GENOMIC DNA]</scope>
    <source>
        <strain evidence="2">CASJ007</strain>
    </source>
</reference>
<dbReference type="Proteomes" id="UP000195062">
    <property type="component" value="Unassembled WGS sequence"/>
</dbReference>
<dbReference type="EMBL" id="MDHH01000002">
    <property type="protein sequence ID" value="OUE02489.1"/>
    <property type="molecule type" value="Genomic_DNA"/>
</dbReference>
<proteinExistence type="predicted"/>
<protein>
    <submittedName>
        <fullName evidence="2">Uncharacterized protein</fullName>
    </submittedName>
</protein>
<keyword evidence="3" id="KW-1185">Reference proteome</keyword>
<gene>
    <name evidence="2" type="ORF">CMMCAS07_10765</name>
</gene>
<keyword evidence="1" id="KW-0472">Membrane</keyword>
<accession>A0A251XHJ6</accession>